<keyword evidence="2" id="KW-1185">Reference proteome</keyword>
<dbReference type="OrthoDB" id="124855at2759"/>
<proteinExistence type="predicted"/>
<accession>A0A9Q0YBH3</accession>
<dbReference type="InterPro" id="IPR016197">
    <property type="entry name" value="Chromo-like_dom_sf"/>
</dbReference>
<dbReference type="AlphaFoldDB" id="A0A9Q0YBH3"/>
<evidence type="ECO:0000313" key="2">
    <source>
        <dbReference type="Proteomes" id="UP001152320"/>
    </source>
</evidence>
<dbReference type="EMBL" id="JAIZAY010000101">
    <property type="protein sequence ID" value="KAJ8019045.1"/>
    <property type="molecule type" value="Genomic_DNA"/>
</dbReference>
<evidence type="ECO:0008006" key="3">
    <source>
        <dbReference type="Google" id="ProtNLM"/>
    </source>
</evidence>
<organism evidence="1 2">
    <name type="scientific">Holothuria leucospilota</name>
    <name type="common">Black long sea cucumber</name>
    <name type="synonym">Mertensiothuria leucospilota</name>
    <dbReference type="NCBI Taxonomy" id="206669"/>
    <lineage>
        <taxon>Eukaryota</taxon>
        <taxon>Metazoa</taxon>
        <taxon>Echinodermata</taxon>
        <taxon>Eleutherozoa</taxon>
        <taxon>Echinozoa</taxon>
        <taxon>Holothuroidea</taxon>
        <taxon>Aspidochirotacea</taxon>
        <taxon>Aspidochirotida</taxon>
        <taxon>Holothuriidae</taxon>
        <taxon>Holothuria</taxon>
    </lineage>
</organism>
<dbReference type="Gene3D" id="2.30.30.140">
    <property type="match status" value="1"/>
</dbReference>
<gene>
    <name evidence="1" type="ORF">HOLleu_42623</name>
</gene>
<comment type="caution">
    <text evidence="1">The sequence shown here is derived from an EMBL/GenBank/DDBJ whole genome shotgun (WGS) entry which is preliminary data.</text>
</comment>
<dbReference type="Proteomes" id="UP001152320">
    <property type="component" value="Unassembled WGS sequence"/>
</dbReference>
<reference evidence="1" key="1">
    <citation type="submission" date="2021-10" db="EMBL/GenBank/DDBJ databases">
        <title>Tropical sea cucumber genome reveals ecological adaptation and Cuvierian tubules defense mechanism.</title>
        <authorList>
            <person name="Chen T."/>
        </authorList>
    </citation>
    <scope>NUCLEOTIDE SEQUENCE</scope>
    <source>
        <strain evidence="1">Nanhai2018</strain>
        <tissue evidence="1">Muscle</tissue>
    </source>
</reference>
<evidence type="ECO:0000313" key="1">
    <source>
        <dbReference type="EMBL" id="KAJ8019045.1"/>
    </source>
</evidence>
<dbReference type="SUPFAM" id="SSF54160">
    <property type="entry name" value="Chromo domain-like"/>
    <property type="match status" value="1"/>
</dbReference>
<protein>
    <recommendedName>
        <fullName evidence="3">Chromo domain-containing protein</fullName>
    </recommendedName>
</protein>
<sequence length="175" mass="20332">MELRRMKRVDYKSVHRGASLRDKSYGKETTTWSTKRYFKLVVKDSRVVDGKQKLLVHYQGWDKKYDEWRLDSDILNTPAEAISGDALSYSAFQLTSSIKEKLVPLRKQNSEVTISIPVQKDIFTTFIENSSFESESRHGNYIYRFSNATVGEAAFAPNWWFRICNSAHDLCSHSF</sequence>
<name>A0A9Q0YBH3_HOLLE</name>